<evidence type="ECO:0000259" key="3">
    <source>
        <dbReference type="Pfam" id="PF18709"/>
    </source>
</evidence>
<gene>
    <name evidence="4" type="ORF">EPJ70_01220</name>
</gene>
<organism evidence="4 5">
    <name type="scientific">Brachyspira aalborgi</name>
    <dbReference type="NCBI Taxonomy" id="29522"/>
    <lineage>
        <taxon>Bacteria</taxon>
        <taxon>Pseudomonadati</taxon>
        <taxon>Spirochaetota</taxon>
        <taxon>Spirochaetia</taxon>
        <taxon>Brachyspirales</taxon>
        <taxon>Brachyspiraceae</taxon>
        <taxon>Brachyspira</taxon>
    </lineage>
</organism>
<dbReference type="GO" id="GO:0005737">
    <property type="term" value="C:cytoplasm"/>
    <property type="evidence" value="ECO:0007669"/>
    <property type="project" value="TreeGrafter"/>
</dbReference>
<feature type="domain" description="Dynamin N-terminal" evidence="2">
    <location>
        <begin position="81"/>
        <end position="179"/>
    </location>
</feature>
<dbReference type="InterPro" id="IPR049678">
    <property type="entry name" value="LeoA-like"/>
</dbReference>
<dbReference type="RefSeq" id="WP_147525713.1">
    <property type="nucleotide sequence ID" value="NZ_SAYG01000003.1"/>
</dbReference>
<name>A0A5C8F9G4_9SPIR</name>
<dbReference type="PANTHER" id="PTHR42714">
    <property type="entry name" value="TRNA MODIFICATION GTPASE GTPBP3"/>
    <property type="match status" value="1"/>
</dbReference>
<proteinExistence type="predicted"/>
<protein>
    <submittedName>
        <fullName evidence="4">Uncharacterized protein</fullName>
    </submittedName>
</protein>
<feature type="coiled-coil region" evidence="1">
    <location>
        <begin position="300"/>
        <end position="338"/>
    </location>
</feature>
<accession>A0A5C8F9G4</accession>
<sequence>MKSIENFESKKEEVKKYLKDFKMLVEKLKDVGLDVDGDILKLDSAIKTVDEDILSIALVGAVSDGKTTAIAGWLEEVKDNMKIATEESSDEILIYHPNNLQNKCQIVDTPGLFGDKEKSENNKTVKLSDITKKYISSAHIIFYVVDAANPLKDSHKEAVKWILRDLNKLDSTVFIINKMDDAANLKDEEDFNNQKNIKTNIVIERLKSYINLTDGEVERLNIVCISADPQERGLNFWLQHKEDYIYRSRINELQNITNKILENSIADNLISKTGFDIIKDTIKNKIIESQNQLKYIELNSNERKEELKRTEEDFNRFRKEIIGSIADFRDELNNYEDEILSKIISSSPDTIKEIIELDIGIREDEVGYKIANKLNSMFERYFNMILEKYDKFSFDIENHIDKTNKFIEDMALKFAKQGLSKIAKMPVSAIKKCVFAVRDVLKKFGKSIKFKPWGAEKLARYIGKGALGLGIGLDFFLKGYRIWKDNKLEKEFNDIKNNASDTVKAIFKNVYDTLDEENFIKSFISEFENKIKELKSEIEFFENQNKKINEWKKEATDKLSQYNIIDIDFEVME</sequence>
<dbReference type="Pfam" id="PF00350">
    <property type="entry name" value="Dynamin_N"/>
    <property type="match status" value="1"/>
</dbReference>
<dbReference type="InterPro" id="IPR045063">
    <property type="entry name" value="Dynamin_N"/>
</dbReference>
<dbReference type="GO" id="GO:0002098">
    <property type="term" value="P:tRNA wobble uridine modification"/>
    <property type="evidence" value="ECO:0007669"/>
    <property type="project" value="TreeGrafter"/>
</dbReference>
<dbReference type="InterPro" id="IPR040576">
    <property type="entry name" value="DLP_helical"/>
</dbReference>
<evidence type="ECO:0000259" key="2">
    <source>
        <dbReference type="Pfam" id="PF00350"/>
    </source>
</evidence>
<feature type="coiled-coil region" evidence="1">
    <location>
        <begin position="524"/>
        <end position="551"/>
    </location>
</feature>
<dbReference type="AlphaFoldDB" id="A0A5C8F9G4"/>
<dbReference type="SUPFAM" id="SSF52540">
    <property type="entry name" value="P-loop containing nucleoside triphosphate hydrolases"/>
    <property type="match status" value="1"/>
</dbReference>
<dbReference type="InterPro" id="IPR027417">
    <property type="entry name" value="P-loop_NTPase"/>
</dbReference>
<reference evidence="4 5" key="1">
    <citation type="journal article" date="1992" name="Lakartidningen">
        <title>[Penicillin V and not amoxicillin is the first choice preparation in acute otitis].</title>
        <authorList>
            <person name="Kamme C."/>
            <person name="Lundgren K."/>
            <person name="Prellner K."/>
        </authorList>
    </citation>
    <scope>NUCLEOTIDE SEQUENCE [LARGE SCALE GENOMIC DNA]</scope>
    <source>
        <strain evidence="4 5">PC3714II</strain>
    </source>
</reference>
<feature type="domain" description="Dynamin-like helical" evidence="3">
    <location>
        <begin position="213"/>
        <end position="548"/>
    </location>
</feature>
<comment type="caution">
    <text evidence="4">The sequence shown here is derived from an EMBL/GenBank/DDBJ whole genome shotgun (WGS) entry which is preliminary data.</text>
</comment>
<dbReference type="Pfam" id="PF18709">
    <property type="entry name" value="DLP_helical"/>
    <property type="match status" value="1"/>
</dbReference>
<evidence type="ECO:0000256" key="1">
    <source>
        <dbReference type="SAM" id="Coils"/>
    </source>
</evidence>
<keyword evidence="1" id="KW-0175">Coiled coil</keyword>
<dbReference type="GO" id="GO:0030488">
    <property type="term" value="P:tRNA methylation"/>
    <property type="evidence" value="ECO:0007669"/>
    <property type="project" value="TreeGrafter"/>
</dbReference>
<evidence type="ECO:0000313" key="4">
    <source>
        <dbReference type="EMBL" id="TXJ46348.1"/>
    </source>
</evidence>
<dbReference type="Gene3D" id="3.40.50.300">
    <property type="entry name" value="P-loop containing nucleotide triphosphate hydrolases"/>
    <property type="match status" value="1"/>
</dbReference>
<evidence type="ECO:0000313" key="5">
    <source>
        <dbReference type="Proteomes" id="UP000324574"/>
    </source>
</evidence>
<dbReference type="Proteomes" id="UP000324574">
    <property type="component" value="Unassembled WGS sequence"/>
</dbReference>
<dbReference type="EMBL" id="SAYG01000003">
    <property type="protein sequence ID" value="TXJ46348.1"/>
    <property type="molecule type" value="Genomic_DNA"/>
</dbReference>
<dbReference type="PANTHER" id="PTHR42714:SF2">
    <property type="entry name" value="TRNA MODIFICATION GTPASE GTPBP3, MITOCHONDRIAL"/>
    <property type="match status" value="1"/>
</dbReference>
<dbReference type="NCBIfam" id="NF041922">
    <property type="entry name" value="DLP_LeoA_gen"/>
    <property type="match status" value="1"/>
</dbReference>